<feature type="compositionally biased region" description="Basic and acidic residues" evidence="1">
    <location>
        <begin position="34"/>
        <end position="44"/>
    </location>
</feature>
<feature type="region of interest" description="Disordered" evidence="1">
    <location>
        <begin position="32"/>
        <end position="52"/>
    </location>
</feature>
<comment type="caution">
    <text evidence="2">The sequence shown here is derived from an EMBL/GenBank/DDBJ whole genome shotgun (WGS) entry which is preliminary data.</text>
</comment>
<dbReference type="Proteomes" id="UP000094008">
    <property type="component" value="Unassembled WGS sequence"/>
</dbReference>
<reference evidence="3" key="1">
    <citation type="submission" date="2016-06" db="EMBL/GenBank/DDBJ databases">
        <authorList>
            <person name="Sutton G."/>
            <person name="Brinkac L."/>
            <person name="Sanka R."/>
            <person name="Adams M."/>
            <person name="Lau E."/>
            <person name="Mehaffy C."/>
            <person name="Tameris M."/>
            <person name="Hatherill M."/>
            <person name="Hanekom W."/>
            <person name="Mahomed H."/>
            <person name="Mcshane H."/>
        </authorList>
    </citation>
    <scope>NUCLEOTIDE SEQUENCE [LARGE SCALE GENOMIC DNA]</scope>
    <source>
        <strain evidence="3">852002-10433_SCH5171157</strain>
    </source>
</reference>
<evidence type="ECO:0000256" key="1">
    <source>
        <dbReference type="SAM" id="MobiDB-lite"/>
    </source>
</evidence>
<sequence length="89" mass="10190">MQLVDDAVVTMATLSNAEVGLVRTEIARMSNPGFREEDDPRAIRPGDQGRSYRVRKVPGTDLRLWYRPLNEDHPETLVVMLIQRQGERV</sequence>
<dbReference type="EMBL" id="LZSY01000095">
    <property type="protein sequence ID" value="OBB90340.1"/>
    <property type="molecule type" value="Genomic_DNA"/>
</dbReference>
<name>A0A1A0W3D6_MYCPR</name>
<protein>
    <recommendedName>
        <fullName evidence="4">Type II toxin-antitoxin system RelE/ParE family toxin</fullName>
    </recommendedName>
</protein>
<organism evidence="2 3">
    <name type="scientific">Mycolicibacterium peregrinum</name>
    <name type="common">Mycobacterium peregrinum</name>
    <dbReference type="NCBI Taxonomy" id="43304"/>
    <lineage>
        <taxon>Bacteria</taxon>
        <taxon>Bacillati</taxon>
        <taxon>Actinomycetota</taxon>
        <taxon>Actinomycetes</taxon>
        <taxon>Mycobacteriales</taxon>
        <taxon>Mycobacteriaceae</taxon>
        <taxon>Mycolicibacterium</taxon>
    </lineage>
</organism>
<evidence type="ECO:0000313" key="3">
    <source>
        <dbReference type="Proteomes" id="UP000094008"/>
    </source>
</evidence>
<dbReference type="OrthoDB" id="4764507at2"/>
<evidence type="ECO:0000313" key="2">
    <source>
        <dbReference type="EMBL" id="OBB90340.1"/>
    </source>
</evidence>
<gene>
    <name evidence="2" type="ORF">A5779_26285</name>
</gene>
<accession>A0A1A0W3D6</accession>
<dbReference type="AlphaFoldDB" id="A0A1A0W3D6"/>
<proteinExistence type="predicted"/>
<evidence type="ECO:0008006" key="4">
    <source>
        <dbReference type="Google" id="ProtNLM"/>
    </source>
</evidence>